<feature type="region of interest" description="Disordered" evidence="4">
    <location>
        <begin position="1016"/>
        <end position="1054"/>
    </location>
</feature>
<dbReference type="SMART" id="SM00326">
    <property type="entry name" value="SH3"/>
    <property type="match status" value="1"/>
</dbReference>
<feature type="compositionally biased region" description="Basic and acidic residues" evidence="4">
    <location>
        <begin position="1021"/>
        <end position="1030"/>
    </location>
</feature>
<evidence type="ECO:0000256" key="3">
    <source>
        <dbReference type="SAM" id="Coils"/>
    </source>
</evidence>
<accession>A0AAV4BTJ2</accession>
<evidence type="ECO:0000259" key="5">
    <source>
        <dbReference type="PROSITE" id="PS50002"/>
    </source>
</evidence>
<dbReference type="Pfam" id="PF02174">
    <property type="entry name" value="IRS"/>
    <property type="match status" value="1"/>
</dbReference>
<feature type="region of interest" description="Disordered" evidence="4">
    <location>
        <begin position="869"/>
        <end position="890"/>
    </location>
</feature>
<evidence type="ECO:0000256" key="2">
    <source>
        <dbReference type="PROSITE-ProRule" id="PRU00192"/>
    </source>
</evidence>
<feature type="domain" description="SH3" evidence="5">
    <location>
        <begin position="1380"/>
        <end position="1442"/>
    </location>
</feature>
<dbReference type="Pfam" id="PF00784">
    <property type="entry name" value="MyTH4"/>
    <property type="match status" value="2"/>
</dbReference>
<dbReference type="PROSITE" id="PS50002">
    <property type="entry name" value="SH3"/>
    <property type="match status" value="1"/>
</dbReference>
<dbReference type="GO" id="GO:0005856">
    <property type="term" value="C:cytoskeleton"/>
    <property type="evidence" value="ECO:0007669"/>
    <property type="project" value="InterPro"/>
</dbReference>
<dbReference type="Gene3D" id="2.30.30.40">
    <property type="entry name" value="SH3 Domains"/>
    <property type="match status" value="1"/>
</dbReference>
<feature type="domain" description="MyTH4" evidence="6">
    <location>
        <begin position="160"/>
        <end position="309"/>
    </location>
</feature>
<dbReference type="InterPro" id="IPR002404">
    <property type="entry name" value="IRS_PTB"/>
</dbReference>
<dbReference type="SMART" id="SM00139">
    <property type="entry name" value="MyTH4"/>
    <property type="match status" value="2"/>
</dbReference>
<keyword evidence="8" id="KW-1185">Reference proteome</keyword>
<feature type="region of interest" description="Disordered" evidence="4">
    <location>
        <begin position="1102"/>
        <end position="1156"/>
    </location>
</feature>
<evidence type="ECO:0000313" key="7">
    <source>
        <dbReference type="EMBL" id="GFO23509.1"/>
    </source>
</evidence>
<dbReference type="PROSITE" id="PS51016">
    <property type="entry name" value="MYTH4"/>
    <property type="match status" value="2"/>
</dbReference>
<dbReference type="InterPro" id="IPR011993">
    <property type="entry name" value="PH-like_dom_sf"/>
</dbReference>
<comment type="caution">
    <text evidence="7">The sequence shown here is derived from an EMBL/GenBank/DDBJ whole genome shotgun (WGS) entry which is preliminary data.</text>
</comment>
<keyword evidence="1 2" id="KW-0728">SH3 domain</keyword>
<gene>
    <name evidence="7" type="ORF">PoB_005001400</name>
</gene>
<proteinExistence type="predicted"/>
<name>A0AAV4BTJ2_9GAST</name>
<reference evidence="7 8" key="1">
    <citation type="journal article" date="2021" name="Elife">
        <title>Chloroplast acquisition without the gene transfer in kleptoplastic sea slugs, Plakobranchus ocellatus.</title>
        <authorList>
            <person name="Maeda T."/>
            <person name="Takahashi S."/>
            <person name="Yoshida T."/>
            <person name="Shimamura S."/>
            <person name="Takaki Y."/>
            <person name="Nagai Y."/>
            <person name="Toyoda A."/>
            <person name="Suzuki Y."/>
            <person name="Arimoto A."/>
            <person name="Ishii H."/>
            <person name="Satoh N."/>
            <person name="Nishiyama T."/>
            <person name="Hasebe M."/>
            <person name="Maruyama T."/>
            <person name="Minagawa J."/>
            <person name="Obokata J."/>
            <person name="Shigenobu S."/>
        </authorList>
    </citation>
    <scope>NUCLEOTIDE SEQUENCE [LARGE SCALE GENOMIC DNA]</scope>
</reference>
<sequence length="1983" mass="222754">MIQRRICQLLVEDIPPDYDSNESGEVEMVDTVGKKKYRNNEEQIEEDGEANDDDDDEDWIYFGKESYKVGFFWFGRSLPIRAERQAQMMSNIANLEIPGELALVYSRLDDWELYHSGPTVITALGDVVPMDMGYKLPVDINSHAFSKYTSVYFKNPNWGMQMEPLETSLTPVQGEENNALALAAFKLIMRFMCDKNMNEKMEKVLADFIVQMGLKHEGLRDEILCQIVNQTWLDQNLVRAERGWQLLAACLCCFNPSPTLFKYLLKYVSDVGVQGFKFLCQHKVLQSSYMDPLLSRVYPPTFLEWKAIERKANMALDVKFPDDVNMIGHVESWTSGELFTSHLLKLRGLKENSQGWTLQLHEDVDQYELMGYDYVLDLIGEAEVPPGFPAGLAYFLVSINRERPQHKRRVHADGPHNPERERVMALIGPLPEMSKREIPISISVGHKGSGNQAEEEELGFSTTSVLNQRPTEILPLGLSGDSRMNFRYTKRSRAPPAPAMNGHIPNGIANGHIPTITEDDEDAFSSKDLSNLSSNRLNVRYFGNGDNPGLAQRDLSASKMNQRYNKKGARGGNVGVSGQIMKRQNQQNSHREEGTHSDNTDWSHLVEDIFNNALETHIEQDGRALGPRIMGGGRGVPGLQQPPTQQPANLVGLGIPNGGLNLQTPLVPPPFGFNSPSNLPTFGLASNDSLQQIASQQMAQQQAVLQAFLQQQQQQQQALYEASLQQQRQLQQQQQQREQQQQQQAASQQAAALQSALQQQELQNKLLQQSIEQERLRQQLQQVQLQQQLTAQNVPPMLSPRSPNSSLNASYSMNGGSVPSIYNAGLSGNPPSAMVNGGTGSHMTVQVNGAAPTLNDSNSPRVQFIKSGFENRRPEAPPPVPPKRPQTLNSSTAVTRTLTITSNSVANVPVNAVPAAPVPPPPQPIPTPAVISFGEAPPLHTQPAVPPPPPPLPPPAPIEIDREKGTFTIRDRSGRARTVRIGRVVWPPPVQREERNDIQVGKLEIDEHVASGIESRYAGKKKWEPPKKQEPAPGQPKPILKTESKTDQTNFRRTKSLMETSHVNTLKILEQKFGGGGSSSGADAKVPTVSEGTETSNANIYDTTIVPDVPPPVPTSTPPKLTKKKTVTETVETTEVRRTSGDHARRNEANLSSDHGPQAPALLALEQENKPQIDYAAFERIVTELYPQHKQFFLMYSKAPWTLHIRKEVFWPSEKLEQALALHLVYCQVVSDVYNQACVRITKEQKVKMKSMLEGYGVNQNNFLTRDIKPQVKKVIVDTAKEWPTYFCRLFSISATGQYSGARYLGVSHTGLRLVTRERSLVDDYLSVLEEIKFEDVIDAVMPNSSTLQLNLRTKSIIFHTTRAQQLKDMIDRFCQESEKGNKYVMAVRDYITRESTLLSFKRGDVIKLMDPEMDLESGWLYGSLNGIVGLFPAEYVKPLARHEVDQTSGPRPVLYKTSHETGAAAGHSPGTPRDSHGPDDHSETSQGTAVADGKFSMMEYAMLHFRESLEKKATRVEHKDGSGKQDWSWKEQADLIKWTRSPIQASLLKLTSPELNKLALECFIAIMRFMGDYPMGTNMSDFDCAKKILKSCHKYPQLRDEVFCQLCKQTTNNRSMFHKSKIRGWRLFAIVAAYFDCSDVLRPYLFKYLETTATDVGRTYNNAAALCLNNLRKTFKYGGRKDVPLKEEIIALADGRNCKRFPFFYSGADTQGGMLQVKSCTVVQDAIEDVCQGLNITDSVEMEEYTFFVRTDDGSFSKLNQEDYILDETAYYCVLDYIEGFLVIMAHGKLPRETAEEVGYLGAVLHKANQMVGTPTMKDLEALIPRNVRAISDSRAQHWLNKVHENLPNVARMTTFEARRQFVDHLKRWRLFGSTFFLLKGIPNVAGESLLAVNHEGITFLRQDTHEAFLQHPFSEILSTRRYRDDSNANFLDMKVGNLMVQQILRIETDQGSDISDLIGQYMQVINRYRKRQEKASPSPQP</sequence>
<dbReference type="InterPro" id="IPR038185">
    <property type="entry name" value="MyTH4_dom_sf"/>
</dbReference>
<feature type="region of interest" description="Disordered" evidence="4">
    <location>
        <begin position="1462"/>
        <end position="1490"/>
    </location>
</feature>
<evidence type="ECO:0000256" key="1">
    <source>
        <dbReference type="ARBA" id="ARBA00022443"/>
    </source>
</evidence>
<feature type="compositionally biased region" description="Basic and acidic residues" evidence="4">
    <location>
        <begin position="1134"/>
        <end position="1148"/>
    </location>
</feature>
<dbReference type="InterPro" id="IPR051567">
    <property type="entry name" value="Unconventional_Myosin_ATPase"/>
</dbReference>
<feature type="domain" description="MyTH4" evidence="6">
    <location>
        <begin position="1539"/>
        <end position="1694"/>
    </location>
</feature>
<dbReference type="InterPro" id="IPR001452">
    <property type="entry name" value="SH3_domain"/>
</dbReference>
<dbReference type="Pfam" id="PF14604">
    <property type="entry name" value="SH3_9"/>
    <property type="match status" value="1"/>
</dbReference>
<dbReference type="Pfam" id="PF26570">
    <property type="entry name" value="MYO15"/>
    <property type="match status" value="1"/>
</dbReference>
<dbReference type="PANTHER" id="PTHR22692">
    <property type="entry name" value="MYOSIN VII, XV"/>
    <property type="match status" value="1"/>
</dbReference>
<feature type="compositionally biased region" description="Basic and acidic residues" evidence="4">
    <location>
        <begin position="1474"/>
        <end position="1484"/>
    </location>
</feature>
<evidence type="ECO:0000256" key="4">
    <source>
        <dbReference type="SAM" id="MobiDB-lite"/>
    </source>
</evidence>
<feature type="coiled-coil region" evidence="3">
    <location>
        <begin position="721"/>
        <end position="786"/>
    </location>
</feature>
<dbReference type="InterPro" id="IPR000857">
    <property type="entry name" value="MyTH4_dom"/>
</dbReference>
<keyword evidence="3" id="KW-0175">Coiled coil</keyword>
<dbReference type="InterPro" id="IPR036028">
    <property type="entry name" value="SH3-like_dom_sf"/>
</dbReference>
<evidence type="ECO:0000259" key="6">
    <source>
        <dbReference type="PROSITE" id="PS51016"/>
    </source>
</evidence>
<protein>
    <submittedName>
        <fullName evidence="7">Myosin-xv</fullName>
    </submittedName>
</protein>
<feature type="compositionally biased region" description="Pro residues" evidence="4">
    <location>
        <begin position="1108"/>
        <end position="1117"/>
    </location>
</feature>
<organism evidence="7 8">
    <name type="scientific">Plakobranchus ocellatus</name>
    <dbReference type="NCBI Taxonomy" id="259542"/>
    <lineage>
        <taxon>Eukaryota</taxon>
        <taxon>Metazoa</taxon>
        <taxon>Spiralia</taxon>
        <taxon>Lophotrochozoa</taxon>
        <taxon>Mollusca</taxon>
        <taxon>Gastropoda</taxon>
        <taxon>Heterobranchia</taxon>
        <taxon>Euthyneura</taxon>
        <taxon>Panpulmonata</taxon>
        <taxon>Sacoglossa</taxon>
        <taxon>Placobranchoidea</taxon>
        <taxon>Plakobranchidae</taxon>
        <taxon>Plakobranchus</taxon>
    </lineage>
</organism>
<dbReference type="InterPro" id="IPR059004">
    <property type="entry name" value="MYO15"/>
</dbReference>
<dbReference type="EMBL" id="BLXT01005511">
    <property type="protein sequence ID" value="GFO23509.1"/>
    <property type="molecule type" value="Genomic_DNA"/>
</dbReference>
<dbReference type="SUPFAM" id="SSF50729">
    <property type="entry name" value="PH domain-like"/>
    <property type="match status" value="1"/>
</dbReference>
<dbReference type="Gene3D" id="1.25.40.530">
    <property type="entry name" value="MyTH4 domain"/>
    <property type="match status" value="3"/>
</dbReference>
<dbReference type="Proteomes" id="UP000735302">
    <property type="component" value="Unassembled WGS sequence"/>
</dbReference>
<dbReference type="CDD" id="cd11884">
    <property type="entry name" value="SH3_MYO15"/>
    <property type="match status" value="1"/>
</dbReference>
<dbReference type="Gene3D" id="2.30.29.30">
    <property type="entry name" value="Pleckstrin-homology domain (PH domain)/Phosphotyrosine-binding domain (PTB)"/>
    <property type="match status" value="2"/>
</dbReference>
<evidence type="ECO:0000313" key="8">
    <source>
        <dbReference type="Proteomes" id="UP000735302"/>
    </source>
</evidence>
<dbReference type="SUPFAM" id="SSF50044">
    <property type="entry name" value="SH3-domain"/>
    <property type="match status" value="1"/>
</dbReference>
<dbReference type="PANTHER" id="PTHR22692:SF26">
    <property type="entry name" value="SH3 DOMAIN-CONTAINING PROTEIN"/>
    <property type="match status" value="1"/>
</dbReference>